<comment type="function">
    <text evidence="7">Transcriptional regulator that specifically binds to GA-rich elements (GAGA-repeats) present in regulatory sequences of genes involved in developmental processes.</text>
</comment>
<name>A0ABD3A0S6_9GENT</name>
<gene>
    <name evidence="10" type="ORF">ACH5RR_013669</name>
</gene>
<evidence type="ECO:0000256" key="3">
    <source>
        <dbReference type="ARBA" id="ARBA00023015"/>
    </source>
</evidence>
<evidence type="ECO:0000256" key="5">
    <source>
        <dbReference type="ARBA" id="ARBA00023163"/>
    </source>
</evidence>
<accession>A0ABD3A0S6</accession>
<feature type="region of interest" description="Disordered" evidence="9">
    <location>
        <begin position="132"/>
        <end position="153"/>
    </location>
</feature>
<evidence type="ECO:0000256" key="1">
    <source>
        <dbReference type="ARBA" id="ARBA00004123"/>
    </source>
</evidence>
<comment type="similarity">
    <text evidence="2 7">Belongs to the BBR/BPC family.</text>
</comment>
<evidence type="ECO:0000256" key="7">
    <source>
        <dbReference type="RuleBase" id="RU367160"/>
    </source>
</evidence>
<keyword evidence="8" id="KW-0175">Coiled coil</keyword>
<evidence type="ECO:0000256" key="2">
    <source>
        <dbReference type="ARBA" id="ARBA00007911"/>
    </source>
</evidence>
<comment type="caution">
    <text evidence="10">The sequence shown here is derived from an EMBL/GenBank/DDBJ whole genome shotgun (WGS) entry which is preliminary data.</text>
</comment>
<dbReference type="GO" id="GO:0003700">
    <property type="term" value="F:DNA-binding transcription factor activity"/>
    <property type="evidence" value="ECO:0007669"/>
    <property type="project" value="UniProtKB-UniRule"/>
</dbReference>
<keyword evidence="6 7" id="KW-0539">Nucleus</keyword>
<keyword evidence="5 7" id="KW-0804">Transcription</keyword>
<dbReference type="Proteomes" id="UP001630127">
    <property type="component" value="Unassembled WGS sequence"/>
</dbReference>
<evidence type="ECO:0000313" key="10">
    <source>
        <dbReference type="EMBL" id="KAL3525297.1"/>
    </source>
</evidence>
<dbReference type="GO" id="GO:0003677">
    <property type="term" value="F:DNA binding"/>
    <property type="evidence" value="ECO:0007669"/>
    <property type="project" value="UniProtKB-KW"/>
</dbReference>
<reference evidence="10 11" key="1">
    <citation type="submission" date="2024-11" db="EMBL/GenBank/DDBJ databases">
        <title>A near-complete genome assembly of Cinchona calisaya.</title>
        <authorList>
            <person name="Lian D.C."/>
            <person name="Zhao X.W."/>
            <person name="Wei L."/>
        </authorList>
    </citation>
    <scope>NUCLEOTIDE SEQUENCE [LARGE SCALE GENOMIC DNA]</scope>
    <source>
        <tissue evidence="10">Nenye</tissue>
    </source>
</reference>
<evidence type="ECO:0000256" key="9">
    <source>
        <dbReference type="SAM" id="MobiDB-lite"/>
    </source>
</evidence>
<protein>
    <recommendedName>
        <fullName evidence="7">GAGA-binding transcriptional activator</fullName>
    </recommendedName>
</protein>
<dbReference type="InterPro" id="IPR010409">
    <property type="entry name" value="GAGA-bd_tscrpt_act"/>
</dbReference>
<sequence>MTIKTGRDAAIQERNMALEERNRAFAERDRAMLQRDVAIAERNSALQERDVAIAALQKHESSVNNMFSDSAGEEVADGAKHMHYQQMHYAMADAAFSPRGISTSHTLDVAEVASETATPRIVSQPEEVKITKSAKSPRLSKRQADGTIKPLTPASSYPWNAGDILESEEELEKKLDTSKDSLALNQVNFDESSMPVPVCSCTGTPQPCYKWGNGGWQSACCTTTMSSYPLPQVENKRYTRVGGRKMSGSVFRKLLNRLAAEGSDLYSAPLDLKDHWAKHGSNRYSTLK</sequence>
<evidence type="ECO:0000256" key="8">
    <source>
        <dbReference type="SAM" id="Coils"/>
    </source>
</evidence>
<feature type="coiled-coil region" evidence="8">
    <location>
        <begin position="9"/>
        <end position="43"/>
    </location>
</feature>
<keyword evidence="4 7" id="KW-0238">DNA-binding</keyword>
<keyword evidence="11" id="KW-1185">Reference proteome</keyword>
<dbReference type="PANTHER" id="PTHR31421">
    <property type="entry name" value="PROTEIN BASIC PENTACYSTEINE3"/>
    <property type="match status" value="1"/>
</dbReference>
<dbReference type="EMBL" id="JBJUIK010000006">
    <property type="protein sequence ID" value="KAL3525297.1"/>
    <property type="molecule type" value="Genomic_DNA"/>
</dbReference>
<dbReference type="PANTHER" id="PTHR31421:SF8">
    <property type="entry name" value="GAGA-BINDING TRANSCRIPTIONAL ACTIVATOR"/>
    <property type="match status" value="1"/>
</dbReference>
<organism evidence="10 11">
    <name type="scientific">Cinchona calisaya</name>
    <dbReference type="NCBI Taxonomy" id="153742"/>
    <lineage>
        <taxon>Eukaryota</taxon>
        <taxon>Viridiplantae</taxon>
        <taxon>Streptophyta</taxon>
        <taxon>Embryophyta</taxon>
        <taxon>Tracheophyta</taxon>
        <taxon>Spermatophyta</taxon>
        <taxon>Magnoliopsida</taxon>
        <taxon>eudicotyledons</taxon>
        <taxon>Gunneridae</taxon>
        <taxon>Pentapetalae</taxon>
        <taxon>asterids</taxon>
        <taxon>lamiids</taxon>
        <taxon>Gentianales</taxon>
        <taxon>Rubiaceae</taxon>
        <taxon>Cinchonoideae</taxon>
        <taxon>Cinchoneae</taxon>
        <taxon>Cinchona</taxon>
    </lineage>
</organism>
<keyword evidence="3 7" id="KW-0805">Transcription regulation</keyword>
<dbReference type="Pfam" id="PF06217">
    <property type="entry name" value="GAGA_bind"/>
    <property type="match status" value="1"/>
</dbReference>
<evidence type="ECO:0000256" key="6">
    <source>
        <dbReference type="ARBA" id="ARBA00023242"/>
    </source>
</evidence>
<dbReference type="GO" id="GO:0005634">
    <property type="term" value="C:nucleus"/>
    <property type="evidence" value="ECO:0007669"/>
    <property type="project" value="UniProtKB-SubCell"/>
</dbReference>
<dbReference type="SMART" id="SM01226">
    <property type="entry name" value="GAGA_bind"/>
    <property type="match status" value="1"/>
</dbReference>
<dbReference type="AlphaFoldDB" id="A0ABD3A0S6"/>
<proteinExistence type="inferred from homology"/>
<evidence type="ECO:0000313" key="11">
    <source>
        <dbReference type="Proteomes" id="UP001630127"/>
    </source>
</evidence>
<evidence type="ECO:0000256" key="4">
    <source>
        <dbReference type="ARBA" id="ARBA00023125"/>
    </source>
</evidence>
<comment type="subcellular location">
    <subcellularLocation>
        <location evidence="1 7">Nucleus</location>
    </subcellularLocation>
</comment>